<proteinExistence type="predicted"/>
<evidence type="ECO:0000313" key="2">
    <source>
        <dbReference type="EMBL" id="OCX73914.1"/>
    </source>
</evidence>
<reference evidence="2" key="1">
    <citation type="journal article" date="2016" name="Int. J. Mol. Sci.">
        <title>Comparative genomics of the extreme acidophile Acidithiobacillus thiooxidans reveals intraspecific divergence and niche adaptation.</title>
        <authorList>
            <person name="Zhang X."/>
            <person name="Feng X."/>
            <person name="Tao J."/>
            <person name="Ma L."/>
            <person name="Xiao Y."/>
            <person name="Liang Y."/>
            <person name="Liu X."/>
            <person name="Yin H."/>
        </authorList>
    </citation>
    <scope>NUCLEOTIDE SEQUENCE [LARGE SCALE GENOMIC DNA]</scope>
    <source>
        <strain evidence="2">DXS-W</strain>
    </source>
</reference>
<dbReference type="AlphaFoldDB" id="A0A1C2ID50"/>
<gene>
    <name evidence="2" type="ORF">A6M23_07400</name>
</gene>
<dbReference type="Proteomes" id="UP000095008">
    <property type="component" value="Unassembled WGS sequence"/>
</dbReference>
<keyword evidence="1" id="KW-1133">Transmembrane helix</keyword>
<comment type="caution">
    <text evidence="2">The sequence shown here is derived from an EMBL/GenBank/DDBJ whole genome shotgun (WGS) entry which is preliminary data.</text>
</comment>
<name>A0A1C2ID50_ACITH</name>
<sequence>MLKRLMALFFMPWMITLGLFLTFCAFSGFRFSANLDGVTRFFALHPFSLYIFWIILLAVGLFFVVGYLVLFMVENVMRPHWERYSDKKKGFILLLAVIIVVSVLEFMSTLMPSMPVSVNASKPIVKNIQFVRGTPVLFEMPIPLTATQIAKEKRQDAAFAKMVQTKNLPKPYIRVRNKIIHGRAQITQIGPDTYQIKMLHRAKP</sequence>
<organism evidence="2 3">
    <name type="scientific">Acidithiobacillus thiooxidans</name>
    <name type="common">Thiobacillus thiooxidans</name>
    <dbReference type="NCBI Taxonomy" id="930"/>
    <lineage>
        <taxon>Bacteria</taxon>
        <taxon>Pseudomonadati</taxon>
        <taxon>Pseudomonadota</taxon>
        <taxon>Acidithiobacillia</taxon>
        <taxon>Acidithiobacillales</taxon>
        <taxon>Acidithiobacillaceae</taxon>
        <taxon>Acidithiobacillus</taxon>
    </lineage>
</organism>
<keyword evidence="1" id="KW-0472">Membrane</keyword>
<dbReference type="RefSeq" id="WP_065980264.1">
    <property type="nucleotide sequence ID" value="NZ_LWRY01000060.1"/>
</dbReference>
<keyword evidence="1" id="KW-0812">Transmembrane</keyword>
<feature type="transmembrane region" description="Helical" evidence="1">
    <location>
        <begin position="48"/>
        <end position="70"/>
    </location>
</feature>
<keyword evidence="3" id="KW-1185">Reference proteome</keyword>
<protein>
    <submittedName>
        <fullName evidence="2">Uncharacterized protein</fullName>
    </submittedName>
</protein>
<accession>A0A1C2ID50</accession>
<feature type="transmembrane region" description="Helical" evidence="1">
    <location>
        <begin position="91"/>
        <end position="111"/>
    </location>
</feature>
<evidence type="ECO:0000256" key="1">
    <source>
        <dbReference type="SAM" id="Phobius"/>
    </source>
</evidence>
<dbReference type="EMBL" id="LWRY01000060">
    <property type="protein sequence ID" value="OCX73914.1"/>
    <property type="molecule type" value="Genomic_DNA"/>
</dbReference>
<evidence type="ECO:0000313" key="3">
    <source>
        <dbReference type="Proteomes" id="UP000095008"/>
    </source>
</evidence>